<dbReference type="PANTHER" id="PTHR24139">
    <property type="entry name" value="CALCIUM-INDEPENDENT PHOSPHOLIPASE A2"/>
    <property type="match status" value="1"/>
</dbReference>
<comment type="catalytic activity">
    <reaction evidence="5">
        <text>a 1,2-diacyl-sn-glycero-3-phosphocholine + H2O = a 1-acyl-sn-glycero-3-phosphocholine + a fatty acid + H(+)</text>
        <dbReference type="Rhea" id="RHEA:15801"/>
        <dbReference type="ChEBI" id="CHEBI:15377"/>
        <dbReference type="ChEBI" id="CHEBI:15378"/>
        <dbReference type="ChEBI" id="CHEBI:28868"/>
        <dbReference type="ChEBI" id="CHEBI:57643"/>
        <dbReference type="ChEBI" id="CHEBI:58168"/>
        <dbReference type="EC" id="3.1.1.4"/>
    </reaction>
    <physiologicalReaction direction="left-to-right" evidence="5">
        <dbReference type="Rhea" id="RHEA:15802"/>
    </physiologicalReaction>
</comment>
<dbReference type="PANTHER" id="PTHR24139:SF35">
    <property type="entry name" value="PNPLA DOMAIN-CONTAINING PROTEIN"/>
    <property type="match status" value="1"/>
</dbReference>
<evidence type="ECO:0000256" key="1">
    <source>
        <dbReference type="ARBA" id="ARBA00013278"/>
    </source>
</evidence>
<evidence type="ECO:0000256" key="2">
    <source>
        <dbReference type="ARBA" id="ARBA00022737"/>
    </source>
</evidence>
<dbReference type="GO" id="GO:2000304">
    <property type="term" value="P:positive regulation of ceramide biosynthetic process"/>
    <property type="evidence" value="ECO:0007669"/>
    <property type="project" value="TreeGrafter"/>
</dbReference>
<organism evidence="9 10">
    <name type="scientific">Acrobeloides nanus</name>
    <dbReference type="NCBI Taxonomy" id="290746"/>
    <lineage>
        <taxon>Eukaryota</taxon>
        <taxon>Metazoa</taxon>
        <taxon>Ecdysozoa</taxon>
        <taxon>Nematoda</taxon>
        <taxon>Chromadorea</taxon>
        <taxon>Rhabditida</taxon>
        <taxon>Tylenchina</taxon>
        <taxon>Cephalobomorpha</taxon>
        <taxon>Cephaloboidea</taxon>
        <taxon>Cephalobidae</taxon>
        <taxon>Acrobeloides</taxon>
    </lineage>
</organism>
<dbReference type="InterPro" id="IPR002641">
    <property type="entry name" value="PNPLA_dom"/>
</dbReference>
<proteinExistence type="predicted"/>
<dbReference type="SUPFAM" id="SSF48403">
    <property type="entry name" value="Ankyrin repeat"/>
    <property type="match status" value="1"/>
</dbReference>
<dbReference type="InterPro" id="IPR047148">
    <property type="entry name" value="PLPL9"/>
</dbReference>
<accession>A0A914DBG9</accession>
<feature type="repeat" description="ANK" evidence="6">
    <location>
        <begin position="169"/>
        <end position="201"/>
    </location>
</feature>
<evidence type="ECO:0000256" key="3">
    <source>
        <dbReference type="ARBA" id="ARBA00023043"/>
    </source>
</evidence>
<dbReference type="PROSITE" id="PS50297">
    <property type="entry name" value="ANK_REP_REGION"/>
    <property type="match status" value="4"/>
</dbReference>
<dbReference type="Pfam" id="PF01734">
    <property type="entry name" value="Patatin"/>
    <property type="match status" value="1"/>
</dbReference>
<dbReference type="AlphaFoldDB" id="A0A914DBG9"/>
<dbReference type="Proteomes" id="UP000887540">
    <property type="component" value="Unplaced"/>
</dbReference>
<dbReference type="PROSITE" id="PS51635">
    <property type="entry name" value="PNPLA"/>
    <property type="match status" value="1"/>
</dbReference>
<feature type="active site" description="Proton acceptor" evidence="7">
    <location>
        <position position="631"/>
    </location>
</feature>
<dbReference type="GO" id="GO:0052816">
    <property type="term" value="F:long-chain fatty acyl-CoA hydrolase activity"/>
    <property type="evidence" value="ECO:0007669"/>
    <property type="project" value="TreeGrafter"/>
</dbReference>
<feature type="short sequence motif" description="GXGXXG" evidence="7">
    <location>
        <begin position="468"/>
        <end position="473"/>
    </location>
</feature>
<name>A0A914DBG9_9BILA</name>
<feature type="repeat" description="ANK" evidence="6">
    <location>
        <begin position="237"/>
        <end position="261"/>
    </location>
</feature>
<evidence type="ECO:0000256" key="4">
    <source>
        <dbReference type="ARBA" id="ARBA00023098"/>
    </source>
</evidence>
<dbReference type="InterPro" id="IPR036770">
    <property type="entry name" value="Ankyrin_rpt-contain_sf"/>
</dbReference>
<dbReference type="EC" id="3.1.1.4" evidence="1"/>
<sequence length="793" mass="87794">MNWVNNLKTVASAVKNANEIYQEINTRIQSTNILASSSNSNKCNNEIKIEKIQLTNFDRVDLQTGFSVYKARSSPIFYHVVLVEGGLSVYRAPDQNAAEIIRDKLNRIRGVATEAARNQMLERLLQLYYEHPKWEEVHYASYLGLPSYLDFLCSTRDPLMVVNTTNIEDGRFPIHLAAEKNLLSTVKKLLGYGADFTKCDLDGRNVIHYAAKDSVSILTELSKRPDFNTALNKQDDHGLLPLHYACEAGNIETVFVLLKHSEGSLTSGGSVRNIIEFMSGLTQPLSSGQQKCLELVLKRDPNVIFTKNDSALHQKLDKFMLKTILKAIPLAVDFQDSDRKTPLHMAAKQNDLASAIQLLAYGAQIDLQDSQGNTALHFAVAANAPNIVRLLLCFGFSPIITNTSGKAPKDLKTTVEIAKLFKDIGSNSGAEEKLHPIVQASQNAALAFQANKSPEEKKKSARLLSLDGGGIRGLCLIQMLLHIEQELGENGAVLKHFDWIAGTSTGAILALLLATQTSLTDCLRLYLRFKDDVFVGSRPYDSSILEAFLKERFGESTTMAEIKNVKVMVTATNGNCHPLELLLFRNYVLPGNPNLPKEKYTDPQKVPIWKAARCSSAAPTYFPSFENQIMDGGLIANNPVCDLLTDVQLYNSAFMLQNKSPLDVSCVVSIGTGRIPPRKIETVDLAMPSNLELSLNAILNMKKAVEAIWNLKNMLVEQVACSDGQVVERATSWAHSLRAPFFRFTPQLPSEIALDAKEDEVVVQLMWTTKVYMAANANQKAKSLAEFLKLFPA</sequence>
<dbReference type="SMART" id="SM00248">
    <property type="entry name" value="ANK"/>
    <property type="match status" value="5"/>
</dbReference>
<dbReference type="WBParaSite" id="ACRNAN_scaffold2195.g25531.t1">
    <property type="protein sequence ID" value="ACRNAN_scaffold2195.g25531.t1"/>
    <property type="gene ID" value="ACRNAN_scaffold2195.g25531"/>
</dbReference>
<feature type="active site" description="Nucleophile" evidence="7">
    <location>
        <position position="504"/>
    </location>
</feature>
<feature type="repeat" description="ANK" evidence="6">
    <location>
        <begin position="338"/>
        <end position="370"/>
    </location>
</feature>
<evidence type="ECO:0000256" key="6">
    <source>
        <dbReference type="PROSITE-ProRule" id="PRU00023"/>
    </source>
</evidence>
<feature type="repeat" description="ANK" evidence="6">
    <location>
        <begin position="371"/>
        <end position="403"/>
    </location>
</feature>
<dbReference type="GO" id="GO:0005739">
    <property type="term" value="C:mitochondrion"/>
    <property type="evidence" value="ECO:0007669"/>
    <property type="project" value="TreeGrafter"/>
</dbReference>
<evidence type="ECO:0000259" key="8">
    <source>
        <dbReference type="PROSITE" id="PS51635"/>
    </source>
</evidence>
<dbReference type="InterPro" id="IPR016035">
    <property type="entry name" value="Acyl_Trfase/lysoPLipase"/>
</dbReference>
<evidence type="ECO:0000313" key="10">
    <source>
        <dbReference type="WBParaSite" id="ACRNAN_scaffold2195.g25531.t1"/>
    </source>
</evidence>
<keyword evidence="2" id="KW-0677">Repeat</keyword>
<dbReference type="GO" id="GO:0047499">
    <property type="term" value="F:calcium-independent phospholipase A2 activity"/>
    <property type="evidence" value="ECO:0007669"/>
    <property type="project" value="InterPro"/>
</dbReference>
<feature type="domain" description="PNPLA" evidence="8">
    <location>
        <begin position="464"/>
        <end position="644"/>
    </location>
</feature>
<keyword evidence="7" id="KW-0442">Lipid degradation</keyword>
<dbReference type="Gene3D" id="3.40.1090.10">
    <property type="entry name" value="Cytosolic phospholipase A2 catalytic domain"/>
    <property type="match status" value="1"/>
</dbReference>
<protein>
    <recommendedName>
        <fullName evidence="1">phospholipase A2</fullName>
        <ecNumber evidence="1">3.1.1.4</ecNumber>
    </recommendedName>
</protein>
<keyword evidence="9" id="KW-1185">Reference proteome</keyword>
<dbReference type="Gene3D" id="1.25.40.20">
    <property type="entry name" value="Ankyrin repeat-containing domain"/>
    <property type="match status" value="2"/>
</dbReference>
<feature type="short sequence motif" description="GXSXG" evidence="7">
    <location>
        <begin position="502"/>
        <end position="506"/>
    </location>
</feature>
<reference evidence="10" key="1">
    <citation type="submission" date="2022-11" db="UniProtKB">
        <authorList>
            <consortium name="WormBaseParasite"/>
        </authorList>
    </citation>
    <scope>IDENTIFICATION</scope>
</reference>
<evidence type="ECO:0000256" key="7">
    <source>
        <dbReference type="PROSITE-ProRule" id="PRU01161"/>
    </source>
</evidence>
<dbReference type="PROSITE" id="PS50088">
    <property type="entry name" value="ANK_REPEAT"/>
    <property type="match status" value="4"/>
</dbReference>
<dbReference type="GO" id="GO:0016042">
    <property type="term" value="P:lipid catabolic process"/>
    <property type="evidence" value="ECO:0007669"/>
    <property type="project" value="UniProtKB-UniRule"/>
</dbReference>
<evidence type="ECO:0000256" key="5">
    <source>
        <dbReference type="ARBA" id="ARBA00023422"/>
    </source>
</evidence>
<dbReference type="SUPFAM" id="SSF52151">
    <property type="entry name" value="FabD/lysophospholipase-like"/>
    <property type="match status" value="1"/>
</dbReference>
<feature type="short sequence motif" description="DGA/G" evidence="7">
    <location>
        <begin position="631"/>
        <end position="633"/>
    </location>
</feature>
<evidence type="ECO:0000313" key="9">
    <source>
        <dbReference type="Proteomes" id="UP000887540"/>
    </source>
</evidence>
<keyword evidence="7" id="KW-0378">Hydrolase</keyword>
<dbReference type="Pfam" id="PF12796">
    <property type="entry name" value="Ank_2"/>
    <property type="match status" value="2"/>
</dbReference>
<dbReference type="InterPro" id="IPR002110">
    <property type="entry name" value="Ankyrin_rpt"/>
</dbReference>
<keyword evidence="4 7" id="KW-0443">Lipid metabolism</keyword>
<keyword evidence="3 6" id="KW-0040">ANK repeat</keyword>